<dbReference type="Gene3D" id="3.30.1110.10">
    <property type="match status" value="1"/>
</dbReference>
<dbReference type="AlphaFoldDB" id="A9BEC7"/>
<name>A9BEC7_PROM4</name>
<evidence type="ECO:0000256" key="2">
    <source>
        <dbReference type="ARBA" id="ARBA00022679"/>
    </source>
</evidence>
<dbReference type="PANTHER" id="PTHR43320:SF3">
    <property type="entry name" value="CARBOHYDRATE KINASE PFKB DOMAIN-CONTAINING PROTEIN"/>
    <property type="match status" value="1"/>
</dbReference>
<dbReference type="InterPro" id="IPR052700">
    <property type="entry name" value="Carb_kinase_PfkB-like"/>
</dbReference>
<dbReference type="GO" id="GO:0008865">
    <property type="term" value="F:fructokinase activity"/>
    <property type="evidence" value="ECO:0007669"/>
    <property type="project" value="UniProtKB-EC"/>
</dbReference>
<dbReference type="PROSITE" id="PS00584">
    <property type="entry name" value="PFKB_KINASES_2"/>
    <property type="match status" value="1"/>
</dbReference>
<dbReference type="STRING" id="93059.P9211_05061"/>
<evidence type="ECO:0000313" key="5">
    <source>
        <dbReference type="EMBL" id="ABX08437.1"/>
    </source>
</evidence>
<accession>A9BEC7</accession>
<sequence length="348" mass="38014">MEQKGINNHEKEIDVVAIGNAIVDVLVYESDSFLEKNSLTKGSMALIDEDEANKLYKSCGPGLETSGGSAANTMAGLSQLGGKAGFIGRVKKDQLGEIFTHDICSTGAIYTTPAIVKGPSTARCFIFVTPDAQRTMCTFLGASVFLNPADLDLSLVRKTKVLYLEGYLWDHDEAKNAFITSAKECKLAGGKVALSLSDSFCIDRHRESFQNLVENHVDILFANESEIISLYESNDFESAKNIIKGKCEVSVLTRGKDGSLILHRSKEYIVRPYKLGELLDTTGAGDIYAAGFLYGYTNNKDLYTCGKIGSFCAGHIVTQLGPRSRESLVKLLDEQLHLKDVNNPKEID</sequence>
<dbReference type="Pfam" id="PF00294">
    <property type="entry name" value="PfkB"/>
    <property type="match status" value="1"/>
</dbReference>
<gene>
    <name evidence="5" type="ordered locus">P9211_05061</name>
</gene>
<dbReference type="EMBL" id="CP000878">
    <property type="protein sequence ID" value="ABX08437.1"/>
    <property type="molecule type" value="Genomic_DNA"/>
</dbReference>
<keyword evidence="6" id="KW-1185">Reference proteome</keyword>
<dbReference type="PANTHER" id="PTHR43320">
    <property type="entry name" value="SUGAR KINASE"/>
    <property type="match status" value="1"/>
</dbReference>
<dbReference type="InterPro" id="IPR002173">
    <property type="entry name" value="Carboh/pur_kinase_PfkB_CS"/>
</dbReference>
<reference evidence="5 6" key="1">
    <citation type="journal article" date="2007" name="PLoS Genet.">
        <title>Patterns and implications of gene gain and loss in the evolution of Prochlorococcus.</title>
        <authorList>
            <person name="Kettler G.C."/>
            <person name="Martiny A.C."/>
            <person name="Huang K."/>
            <person name="Zucker J."/>
            <person name="Coleman M.L."/>
            <person name="Rodrigue S."/>
            <person name="Chen F."/>
            <person name="Lapidus A."/>
            <person name="Ferriera S."/>
            <person name="Johnson J."/>
            <person name="Steglich C."/>
            <person name="Church G.M."/>
            <person name="Richardson P."/>
            <person name="Chisholm S.W."/>
        </authorList>
    </citation>
    <scope>NUCLEOTIDE SEQUENCE [LARGE SCALE GENOMIC DNA]</scope>
    <source>
        <strain evidence="6">MIT 9211</strain>
    </source>
</reference>
<dbReference type="KEGG" id="pmj:P9211_05061"/>
<dbReference type="Gene3D" id="3.40.1190.20">
    <property type="match status" value="1"/>
</dbReference>
<evidence type="ECO:0000259" key="4">
    <source>
        <dbReference type="Pfam" id="PF00294"/>
    </source>
</evidence>
<evidence type="ECO:0000313" key="6">
    <source>
        <dbReference type="Proteomes" id="UP000000788"/>
    </source>
</evidence>
<evidence type="ECO:0000256" key="3">
    <source>
        <dbReference type="ARBA" id="ARBA00022777"/>
    </source>
</evidence>
<dbReference type="Proteomes" id="UP000000788">
    <property type="component" value="Chromosome"/>
</dbReference>
<dbReference type="InterPro" id="IPR011611">
    <property type="entry name" value="PfkB_dom"/>
</dbReference>
<evidence type="ECO:0000256" key="1">
    <source>
        <dbReference type="ARBA" id="ARBA00010688"/>
    </source>
</evidence>
<feature type="domain" description="Carbohydrate kinase PfkB" evidence="4">
    <location>
        <begin position="65"/>
        <end position="324"/>
    </location>
</feature>
<dbReference type="CDD" id="cd01168">
    <property type="entry name" value="adenosine_kinase"/>
    <property type="match status" value="1"/>
</dbReference>
<comment type="similarity">
    <text evidence="1">Belongs to the carbohydrate kinase PfkB family.</text>
</comment>
<keyword evidence="3 5" id="KW-0418">Kinase</keyword>
<keyword evidence="2 5" id="KW-0808">Transferase</keyword>
<organism evidence="5 6">
    <name type="scientific">Prochlorococcus marinus (strain MIT 9211)</name>
    <dbReference type="NCBI Taxonomy" id="93059"/>
    <lineage>
        <taxon>Bacteria</taxon>
        <taxon>Bacillati</taxon>
        <taxon>Cyanobacteriota</taxon>
        <taxon>Cyanophyceae</taxon>
        <taxon>Synechococcales</taxon>
        <taxon>Prochlorococcaceae</taxon>
        <taxon>Prochlorococcus</taxon>
    </lineage>
</organism>
<protein>
    <submittedName>
        <fullName evidence="5">Possible carbohydrate kinase</fullName>
        <ecNumber evidence="5">2.7.1.4</ecNumber>
    </submittedName>
</protein>
<dbReference type="SUPFAM" id="SSF53613">
    <property type="entry name" value="Ribokinase-like"/>
    <property type="match status" value="1"/>
</dbReference>
<proteinExistence type="inferred from homology"/>
<dbReference type="HOGENOM" id="CLU_027634_5_1_3"/>
<dbReference type="OrthoDB" id="9775849at2"/>
<dbReference type="InterPro" id="IPR029056">
    <property type="entry name" value="Ribokinase-like"/>
</dbReference>
<dbReference type="eggNOG" id="COG0524">
    <property type="taxonomic scope" value="Bacteria"/>
</dbReference>
<dbReference type="EC" id="2.7.1.4" evidence="5"/>
<dbReference type="RefSeq" id="WP_012195060.1">
    <property type="nucleotide sequence ID" value="NC_009976.1"/>
</dbReference>